<evidence type="ECO:0000313" key="2">
    <source>
        <dbReference type="Proteomes" id="UP000772434"/>
    </source>
</evidence>
<dbReference type="AlphaFoldDB" id="A0A9P5PEJ1"/>
<sequence>MARITEGVHIPEGVYTIENVGRHLMLDLSGNKAEENNPIIGHEADGTVAQEWIIKKHSGDNHTHANGYTYFIQSNSDHGHGFFYPPRYDEGEMPVYHDGSPEAITFVDGVNNSFKICFAGRERLVLALPGSQMEVALANDSDSPRCLWVLKLVAEIDSS</sequence>
<gene>
    <name evidence="1" type="ORF">BDP27DRAFT_1428531</name>
</gene>
<dbReference type="Proteomes" id="UP000772434">
    <property type="component" value="Unassembled WGS sequence"/>
</dbReference>
<dbReference type="Gene3D" id="2.80.10.50">
    <property type="match status" value="1"/>
</dbReference>
<name>A0A9P5PEJ1_9AGAR</name>
<reference evidence="1" key="1">
    <citation type="submission" date="2020-11" db="EMBL/GenBank/DDBJ databases">
        <authorList>
            <consortium name="DOE Joint Genome Institute"/>
            <person name="Ahrendt S."/>
            <person name="Riley R."/>
            <person name="Andreopoulos W."/>
            <person name="Labutti K."/>
            <person name="Pangilinan J."/>
            <person name="Ruiz-Duenas F.J."/>
            <person name="Barrasa J.M."/>
            <person name="Sanchez-Garcia M."/>
            <person name="Camarero S."/>
            <person name="Miyauchi S."/>
            <person name="Serrano A."/>
            <person name="Linde D."/>
            <person name="Babiker R."/>
            <person name="Drula E."/>
            <person name="Ayuso-Fernandez I."/>
            <person name="Pacheco R."/>
            <person name="Padilla G."/>
            <person name="Ferreira P."/>
            <person name="Barriuso J."/>
            <person name="Kellner H."/>
            <person name="Castanera R."/>
            <person name="Alfaro M."/>
            <person name="Ramirez L."/>
            <person name="Pisabarro A.G."/>
            <person name="Kuo A."/>
            <person name="Tritt A."/>
            <person name="Lipzen A."/>
            <person name="He G."/>
            <person name="Yan M."/>
            <person name="Ng V."/>
            <person name="Cullen D."/>
            <person name="Martin F."/>
            <person name="Rosso M.-N."/>
            <person name="Henrissat B."/>
            <person name="Hibbett D."/>
            <person name="Martinez A.T."/>
            <person name="Grigoriev I.V."/>
        </authorList>
    </citation>
    <scope>NUCLEOTIDE SEQUENCE</scope>
    <source>
        <strain evidence="1">AH 40177</strain>
    </source>
</reference>
<accession>A0A9P5PEJ1</accession>
<proteinExistence type="predicted"/>
<comment type="caution">
    <text evidence="1">The sequence shown here is derived from an EMBL/GenBank/DDBJ whole genome shotgun (WGS) entry which is preliminary data.</text>
</comment>
<dbReference type="SUPFAM" id="SSF50370">
    <property type="entry name" value="Ricin B-like lectins"/>
    <property type="match status" value="1"/>
</dbReference>
<evidence type="ECO:0008006" key="3">
    <source>
        <dbReference type="Google" id="ProtNLM"/>
    </source>
</evidence>
<organism evidence="1 2">
    <name type="scientific">Rhodocollybia butyracea</name>
    <dbReference type="NCBI Taxonomy" id="206335"/>
    <lineage>
        <taxon>Eukaryota</taxon>
        <taxon>Fungi</taxon>
        <taxon>Dikarya</taxon>
        <taxon>Basidiomycota</taxon>
        <taxon>Agaricomycotina</taxon>
        <taxon>Agaricomycetes</taxon>
        <taxon>Agaricomycetidae</taxon>
        <taxon>Agaricales</taxon>
        <taxon>Marasmiineae</taxon>
        <taxon>Omphalotaceae</taxon>
        <taxon>Rhodocollybia</taxon>
    </lineage>
</organism>
<dbReference type="InterPro" id="IPR035992">
    <property type="entry name" value="Ricin_B-like_lectins"/>
</dbReference>
<dbReference type="OrthoDB" id="2615822at2759"/>
<keyword evidence="2" id="KW-1185">Reference proteome</keyword>
<dbReference type="EMBL" id="JADNRY010000189">
    <property type="protein sequence ID" value="KAF9061839.1"/>
    <property type="molecule type" value="Genomic_DNA"/>
</dbReference>
<evidence type="ECO:0000313" key="1">
    <source>
        <dbReference type="EMBL" id="KAF9061839.1"/>
    </source>
</evidence>
<protein>
    <recommendedName>
        <fullName evidence="3">Ricin B lectin domain-containing protein</fullName>
    </recommendedName>
</protein>